<feature type="region of interest" description="Disordered" evidence="1">
    <location>
        <begin position="1"/>
        <end position="65"/>
    </location>
</feature>
<keyword evidence="2" id="KW-0472">Membrane</keyword>
<accession>A0A9W9M8J8</accession>
<evidence type="ECO:0000313" key="4">
    <source>
        <dbReference type="Proteomes" id="UP001150942"/>
    </source>
</evidence>
<proteinExistence type="predicted"/>
<dbReference type="Proteomes" id="UP001150942">
    <property type="component" value="Unassembled WGS sequence"/>
</dbReference>
<feature type="region of interest" description="Disordered" evidence="1">
    <location>
        <begin position="110"/>
        <end position="149"/>
    </location>
</feature>
<dbReference type="AlphaFoldDB" id="A0A9W9M8J8"/>
<evidence type="ECO:0008006" key="5">
    <source>
        <dbReference type="Google" id="ProtNLM"/>
    </source>
</evidence>
<keyword evidence="2" id="KW-0812">Transmembrane</keyword>
<sequence>MDGLEVAPEQHREAGRYDNGPEVVPDTEKEARRDTGGLHYVSGPTSASPGILEDGSLKTKPPKERKRICGVTSTVFWLLVVIAILVIGGAVGGGVGGSLANKKTTTESNLDLDTTSTASTQPQSSTSATTSSSTTTTASTTSSAPVTSGTIGVAANPCPGQNLTTETGSDGSVFTLLCAVDWPSGGKSGDGSGTVKDLSTTTEYTLKSCIAECVQWNEDTSNDPQCKGVVYSANLTASFDGGQGGNCFLKSNVGRYFPNSNTSMAAGLLGG</sequence>
<feature type="transmembrane region" description="Helical" evidence="2">
    <location>
        <begin position="75"/>
        <end position="100"/>
    </location>
</feature>
<gene>
    <name evidence="3" type="ORF">N7449_008871</name>
</gene>
<reference evidence="3" key="1">
    <citation type="submission" date="2022-11" db="EMBL/GenBank/DDBJ databases">
        <authorList>
            <person name="Petersen C."/>
        </authorList>
    </citation>
    <scope>NUCLEOTIDE SEQUENCE</scope>
    <source>
        <strain evidence="3">IBT 20477</strain>
    </source>
</reference>
<feature type="compositionally biased region" description="Basic and acidic residues" evidence="1">
    <location>
        <begin position="26"/>
        <end position="36"/>
    </location>
</feature>
<evidence type="ECO:0000256" key="2">
    <source>
        <dbReference type="SAM" id="Phobius"/>
    </source>
</evidence>
<dbReference type="EMBL" id="JAPQKQ010000006">
    <property type="protein sequence ID" value="KAJ5192729.1"/>
    <property type="molecule type" value="Genomic_DNA"/>
</dbReference>
<keyword evidence="2" id="KW-1133">Transmembrane helix</keyword>
<evidence type="ECO:0000256" key="1">
    <source>
        <dbReference type="SAM" id="MobiDB-lite"/>
    </source>
</evidence>
<keyword evidence="4" id="KW-1185">Reference proteome</keyword>
<name>A0A9W9M8J8_9EURO</name>
<dbReference type="OrthoDB" id="5358884at2759"/>
<evidence type="ECO:0000313" key="3">
    <source>
        <dbReference type="EMBL" id="KAJ5192729.1"/>
    </source>
</evidence>
<feature type="compositionally biased region" description="Low complexity" evidence="1">
    <location>
        <begin position="114"/>
        <end position="148"/>
    </location>
</feature>
<comment type="caution">
    <text evidence="3">The sequence shown here is derived from an EMBL/GenBank/DDBJ whole genome shotgun (WGS) entry which is preliminary data.</text>
</comment>
<organism evidence="3 4">
    <name type="scientific">Penicillium cf. viridicatum</name>
    <dbReference type="NCBI Taxonomy" id="2972119"/>
    <lineage>
        <taxon>Eukaryota</taxon>
        <taxon>Fungi</taxon>
        <taxon>Dikarya</taxon>
        <taxon>Ascomycota</taxon>
        <taxon>Pezizomycotina</taxon>
        <taxon>Eurotiomycetes</taxon>
        <taxon>Eurotiomycetidae</taxon>
        <taxon>Eurotiales</taxon>
        <taxon>Aspergillaceae</taxon>
        <taxon>Penicillium</taxon>
    </lineage>
</organism>
<protein>
    <recommendedName>
        <fullName evidence="5">Apple domain-containing protein</fullName>
    </recommendedName>
</protein>
<reference evidence="3" key="2">
    <citation type="journal article" date="2023" name="IMA Fungus">
        <title>Comparative genomic study of the Penicillium genus elucidates a diverse pangenome and 15 lateral gene transfer events.</title>
        <authorList>
            <person name="Petersen C."/>
            <person name="Sorensen T."/>
            <person name="Nielsen M.R."/>
            <person name="Sondergaard T.E."/>
            <person name="Sorensen J.L."/>
            <person name="Fitzpatrick D.A."/>
            <person name="Frisvad J.C."/>
            <person name="Nielsen K.L."/>
        </authorList>
    </citation>
    <scope>NUCLEOTIDE SEQUENCE</scope>
    <source>
        <strain evidence="3">IBT 20477</strain>
    </source>
</reference>